<comment type="caution">
    <text evidence="1">The sequence shown here is derived from an EMBL/GenBank/DDBJ whole genome shotgun (WGS) entry which is preliminary data.</text>
</comment>
<dbReference type="AlphaFoldDB" id="A0A7Y8GXP4"/>
<accession>A0A7Y8GXP4</accession>
<dbReference type="Proteomes" id="UP000545507">
    <property type="component" value="Unassembled WGS sequence"/>
</dbReference>
<organism evidence="1 2">
    <name type="scientific">Hydrogenophaga aromaticivorans</name>
    <dbReference type="NCBI Taxonomy" id="2610898"/>
    <lineage>
        <taxon>Bacteria</taxon>
        <taxon>Pseudomonadati</taxon>
        <taxon>Pseudomonadota</taxon>
        <taxon>Betaproteobacteria</taxon>
        <taxon>Burkholderiales</taxon>
        <taxon>Comamonadaceae</taxon>
        <taxon>Hydrogenophaga</taxon>
    </lineage>
</organism>
<reference evidence="1 2" key="1">
    <citation type="submission" date="2019-09" db="EMBL/GenBank/DDBJ databases">
        <title>Hydrogenophaga aromatica sp. nov., isolated from a para-xylene-degrading enrichment culture.</title>
        <authorList>
            <person name="Tancsics A."/>
            <person name="Banerjee S."/>
        </authorList>
    </citation>
    <scope>NUCLEOTIDE SEQUENCE [LARGE SCALE GENOMIC DNA]</scope>
    <source>
        <strain evidence="1 2">D2P1</strain>
    </source>
</reference>
<evidence type="ECO:0000313" key="1">
    <source>
        <dbReference type="EMBL" id="NWF46795.1"/>
    </source>
</evidence>
<proteinExistence type="predicted"/>
<protein>
    <submittedName>
        <fullName evidence="1">Uncharacterized protein</fullName>
    </submittedName>
</protein>
<gene>
    <name evidence="1" type="ORF">F3K02_16270</name>
</gene>
<dbReference type="EMBL" id="VYGV01000015">
    <property type="protein sequence ID" value="NWF46795.1"/>
    <property type="molecule type" value="Genomic_DNA"/>
</dbReference>
<name>A0A7Y8GXP4_9BURK</name>
<evidence type="ECO:0000313" key="2">
    <source>
        <dbReference type="Proteomes" id="UP000545507"/>
    </source>
</evidence>
<sequence length="716" mass="78987">MTRGSLDELMLAMCKGPHLPDAVVVVGLAEDTIVNLLLELRADTSLVAQQRLQGRIPLLFAKFNLTTGVVRATLLDKTFKTRMTEFKSVVEDGVRDWIHSGLQAVFDPKEVVLRAPPGYAYQKPSGGRSELFLKPDLALKSSAIVGFVGLALFHKLFSGRIRRFAALQTVFVDTMAISPIAYGLRELLELCGYKQPFHIESFHSYGGFDEVRRPFKGTSLCLISASTSMSLHEQWITKKEVAVDDVVTLLTLSSAKIFKDGALLAIDAPGYRSSAGPAQLSIRIKGETFLPEQESSKKVLLTDAHHRSDDEVAHFCTFAGKQVFDVFRRPPRGNSKPRALYVDGAMLTLQPEFLSWLDARLVQSVKAATRVIVYQDDSPSMDMATYVLEFCRTKLRLEDLKLISTSALPTADLDKDSGVVVCAAVVGKGSQLLEISRGLRDKHEGPRLYIVGYQVSETRSELLALDANLKHSKSVPYEVAKFGQAAIGTQLGASFASEVGTYYPPSVDLSSMPKLLAMRAKILGTTLAANKMVFLPHGERVDSEMRLRAGFAYWPNSYAPQPCHPEVIATVAVLLQRAREHEKLSEERRLSSASFRHVVLAPENFTRFNDGVLQAALLRCAYPSELDYRGDHAASDFMKSVILRALSRATQESGEATLEFLLALAQHRLLLSEPHLKEVHAVIAEQGGRPAALQRAIDFISRLKASTLTPKSKMPF</sequence>
<keyword evidence="2" id="KW-1185">Reference proteome</keyword>